<feature type="compositionally biased region" description="Low complexity" evidence="7">
    <location>
        <begin position="351"/>
        <end position="363"/>
    </location>
</feature>
<keyword evidence="2" id="KW-0963">Cytoplasm</keyword>
<evidence type="ECO:0000256" key="2">
    <source>
        <dbReference type="ARBA" id="ARBA00022490"/>
    </source>
</evidence>
<dbReference type="GO" id="GO:0005815">
    <property type="term" value="C:microtubule organizing center"/>
    <property type="evidence" value="ECO:0007669"/>
    <property type="project" value="UniProtKB-SubCell"/>
</dbReference>
<dbReference type="Pfam" id="PF10495">
    <property type="entry name" value="PACT_coil_coil"/>
    <property type="match status" value="1"/>
</dbReference>
<dbReference type="GO" id="GO:0005737">
    <property type="term" value="C:cytoplasm"/>
    <property type="evidence" value="ECO:0007669"/>
    <property type="project" value="UniProtKB-ARBA"/>
</dbReference>
<reference evidence="9" key="1">
    <citation type="journal article" date="2022" name="G3 (Bethesda)">
        <title>High quality genome of the basidiomycete yeast Dioszegia hungarica PDD-24b-2 isolated from cloud water.</title>
        <authorList>
            <person name="Jarrige D."/>
            <person name="Haridas S."/>
            <person name="Bleykasten-Grosshans C."/>
            <person name="Joly M."/>
            <person name="Nadalig T."/>
            <person name="Sancelme M."/>
            <person name="Vuilleumier S."/>
            <person name="Grigoriev I.V."/>
            <person name="Amato P."/>
            <person name="Bringel F."/>
        </authorList>
    </citation>
    <scope>NUCLEOTIDE SEQUENCE</scope>
    <source>
        <strain evidence="9">PDD-24b-2</strain>
    </source>
</reference>
<feature type="region of interest" description="Disordered" evidence="7">
    <location>
        <begin position="1285"/>
        <end position="1307"/>
    </location>
</feature>
<dbReference type="EMBL" id="JAKWFO010000005">
    <property type="protein sequence ID" value="KAI9636627.1"/>
    <property type="molecule type" value="Genomic_DNA"/>
</dbReference>
<feature type="compositionally biased region" description="Basic and acidic residues" evidence="7">
    <location>
        <begin position="1290"/>
        <end position="1300"/>
    </location>
</feature>
<feature type="domain" description="Pericentrin/AKAP-450 centrosomal targeting" evidence="8">
    <location>
        <begin position="1479"/>
        <end position="1552"/>
    </location>
</feature>
<keyword evidence="10" id="KW-1185">Reference proteome</keyword>
<organism evidence="9 10">
    <name type="scientific">Dioszegia hungarica</name>
    <dbReference type="NCBI Taxonomy" id="4972"/>
    <lineage>
        <taxon>Eukaryota</taxon>
        <taxon>Fungi</taxon>
        <taxon>Dikarya</taxon>
        <taxon>Basidiomycota</taxon>
        <taxon>Agaricomycotina</taxon>
        <taxon>Tremellomycetes</taxon>
        <taxon>Tremellales</taxon>
        <taxon>Bulleribasidiaceae</taxon>
        <taxon>Dioszegia</taxon>
    </lineage>
</organism>
<comment type="caution">
    <text evidence="9">The sequence shown here is derived from an EMBL/GenBank/DDBJ whole genome shotgun (WGS) entry which is preliminary data.</text>
</comment>
<protein>
    <recommendedName>
        <fullName evidence="8">Pericentrin/AKAP-450 centrosomal targeting domain-containing protein</fullName>
    </recommendedName>
</protein>
<keyword evidence="3" id="KW-0597">Phosphoprotein</keyword>
<feature type="compositionally biased region" description="Low complexity" evidence="7">
    <location>
        <begin position="260"/>
        <end position="277"/>
    </location>
</feature>
<dbReference type="InterPro" id="IPR019528">
    <property type="entry name" value="PACT_domain"/>
</dbReference>
<evidence type="ECO:0000256" key="5">
    <source>
        <dbReference type="ARBA" id="ARBA00023212"/>
    </source>
</evidence>
<feature type="region of interest" description="Disordered" evidence="7">
    <location>
        <begin position="857"/>
        <end position="881"/>
    </location>
</feature>
<sequence>MAFSFASPNRVLDNIKRLELQEAELPSLPSIQPNFDYDSGMDTSRSSVDPREYAGQENVTDDNVATPHPTRRAFASTSPSATPPPASTPANLSATTSTSPYPPVRASPAASESPYIPNRAATSTPHTAYSRSRRFVSDDTRSTARHAQTYTMGHSRNRSDTDEFAGNSTGREKWHTPGEMSASFSQEGIEAGDGSPGLQAGGLLGSEKSVPLRDESYTSSTGPGETPITQRLFKSHVVLQRPGRRSHLAQSYINETDQLSASQRPSGSSSSSQGQEPAGEDALLVPVTDRVPSLSRSEFSATDASEAASTPEGPSRRVLIASQNSPVQAEDRSVEQHPSEIPENPTYDYQAEASASSSSSAPSYDNTPAPIRHASPYKQSSVRGNPPFSQFSTPGMARDPAMGRSDYLDSMVYQAHTPITALRDVTDQFQAPPTPLAVPFTPSPVGMVSKNSDFSTPRAPLDDAERRKNHVLAVLSSSGLPARDRRGVRGTPHPLRRMSASPRADSILEEGLPGASPSIRLNRASPTHSRSHFDIDRSASAPPNESFVSVASSADLTTDRRGTAQPRFSRANISFPTILLPTHQADTSTPGGGGSLRGMDHHRADGVKIHKHLNAMNKQLLETNAELAREAEGWRDEVGRLMQLLEEAGVEVEEVDVMANVSRRSGEASLVSGASNVTGQDQQSGRDISVGMTSEQNAEIVQELAEKLEGLEEILNEKDARIVELEDEVAALKQGGGAGGIDEQVLELQDQLEEAERARQALHTDFASKTEQHAKRFGEICLGFEEQVAGLEAELGVARKEVDRLRGEKERLERLAEANSTGGREVELGRQVHSLSTELERAKADVQARSEEIEELEVAKRDAEDRAGGAEDALAEREEQLRSAYDCQQRAESEVHGLKEELAQAQADRGDTTEKADELDRLYADIDNLNALVEEREAELEALQGRLEVAEMAARPLRQSISASSPIKSSSSDTPADAEGVSAADQAGFVAAIEDRLGEAYREIGRLKHELSSTPHRKTTIEAKDAKIRALEQEKAALLSRASPVRSAQAASGTPTPAGKPTPFVHRAIADLRMPKTPGPLKDLSWLNTTIGDANEGMYRAQLGNLHEELEHANQQLDDNFSRLEAAGLVGIELAEKLAAAQQRISDLEDEIRALVHKNKASLALVHAQRKENTQESEERLQAALSAVHTQLDELRAETSRERKRLQADNQRMRDAKTAAEDQLENEINNMRADVNEAIDAANSEVEQAKRDAITASTETGALARELQSTKADLEQTGRRLAELQTSAEDQQRRHAREMGARVSPQDMADKVAEIERLRGVQRENKDRTDRLASDLAKKTSDLRRAEERIEDLQAERQTVLADLEDFERDLNAQRAAARRLTEELQSLQDEQAGTQETKQELARVVREYKAVKAEMKVLEREIRLVREERGELEEWKSTHVCETADQFRGSSQAMAEQKAHFKAQTRDLATQIQYLKAKYTRESTFRNGLALQKRYLLLLVGGMSLNEQATLKAIASFGFPMPEPPQRKITLKAVGLAVVGLIRAKKSAEAWRAEKALKAEAVANFGERRRVSGRS</sequence>
<dbReference type="GeneID" id="77726333"/>
<evidence type="ECO:0000313" key="10">
    <source>
        <dbReference type="Proteomes" id="UP001164286"/>
    </source>
</evidence>
<dbReference type="Proteomes" id="UP001164286">
    <property type="component" value="Unassembled WGS sequence"/>
</dbReference>
<feature type="region of interest" description="Disordered" evidence="7">
    <location>
        <begin position="21"/>
        <end position="397"/>
    </location>
</feature>
<evidence type="ECO:0000259" key="8">
    <source>
        <dbReference type="Pfam" id="PF10495"/>
    </source>
</evidence>
<feature type="compositionally biased region" description="Polar residues" evidence="7">
    <location>
        <begin position="377"/>
        <end position="393"/>
    </location>
</feature>
<proteinExistence type="predicted"/>
<feature type="region of interest" description="Disordered" evidence="7">
    <location>
        <begin position="475"/>
        <end position="545"/>
    </location>
</feature>
<feature type="coiled-coil region" evidence="6">
    <location>
        <begin position="1329"/>
        <end position="1429"/>
    </location>
</feature>
<feature type="compositionally biased region" description="Polar residues" evidence="7">
    <location>
        <begin position="248"/>
        <end position="259"/>
    </location>
</feature>
<evidence type="ECO:0000313" key="9">
    <source>
        <dbReference type="EMBL" id="KAI9636627.1"/>
    </source>
</evidence>
<feature type="region of interest" description="Disordered" evidence="7">
    <location>
        <begin position="959"/>
        <end position="981"/>
    </location>
</feature>
<dbReference type="PANTHER" id="PTHR32083">
    <property type="entry name" value="CILIA AND FLAGELLA-ASSOCIATED PROTEIN 58-RELATED"/>
    <property type="match status" value="1"/>
</dbReference>
<evidence type="ECO:0000256" key="6">
    <source>
        <dbReference type="SAM" id="Coils"/>
    </source>
</evidence>
<feature type="compositionally biased region" description="Polar residues" evidence="7">
    <location>
        <begin position="145"/>
        <end position="154"/>
    </location>
</feature>
<feature type="compositionally biased region" description="Polar residues" evidence="7">
    <location>
        <begin position="217"/>
        <end position="229"/>
    </location>
</feature>
<comment type="subcellular location">
    <subcellularLocation>
        <location evidence="1">Cytoplasm</location>
        <location evidence="1">Cytoskeleton</location>
        <location evidence="1">Microtubule organizing center</location>
    </subcellularLocation>
</comment>
<feature type="compositionally biased region" description="Basic and acidic residues" evidence="7">
    <location>
        <begin position="329"/>
        <end position="340"/>
    </location>
</feature>
<evidence type="ECO:0000256" key="4">
    <source>
        <dbReference type="ARBA" id="ARBA00023054"/>
    </source>
</evidence>
<feature type="compositionally biased region" description="Low complexity" evidence="7">
    <location>
        <begin position="88"/>
        <end position="99"/>
    </location>
</feature>
<evidence type="ECO:0000256" key="7">
    <source>
        <dbReference type="SAM" id="MobiDB-lite"/>
    </source>
</evidence>
<feature type="region of interest" description="Disordered" evidence="7">
    <location>
        <begin position="1039"/>
        <end position="1063"/>
    </location>
</feature>
<feature type="coiled-coil region" evidence="6">
    <location>
        <begin position="610"/>
        <end position="637"/>
    </location>
</feature>
<feature type="compositionally biased region" description="Low complexity" evidence="7">
    <location>
        <begin position="960"/>
        <end position="972"/>
    </location>
</feature>
<accession>A0AA38LT78</accession>
<evidence type="ECO:0000256" key="3">
    <source>
        <dbReference type="ARBA" id="ARBA00022553"/>
    </source>
</evidence>
<gene>
    <name evidence="9" type="ORF">MKK02DRAFT_26036</name>
</gene>
<keyword evidence="4 6" id="KW-0175">Coiled coil</keyword>
<evidence type="ECO:0000256" key="1">
    <source>
        <dbReference type="ARBA" id="ARBA00004267"/>
    </source>
</evidence>
<name>A0AA38LT78_9TREE</name>
<feature type="compositionally biased region" description="Polar residues" evidence="7">
    <location>
        <begin position="294"/>
        <end position="303"/>
    </location>
</feature>
<feature type="compositionally biased region" description="Polar residues" evidence="7">
    <location>
        <begin position="120"/>
        <end position="130"/>
    </location>
</feature>
<dbReference type="RefSeq" id="XP_052946404.1">
    <property type="nucleotide sequence ID" value="XM_053087132.1"/>
</dbReference>
<dbReference type="PANTHER" id="PTHR32083:SF48">
    <property type="entry name" value="TRANS-GOLGI NETWORK-LOCALIZED SYP41-INTERACTING PROTEIN 1"/>
    <property type="match status" value="1"/>
</dbReference>
<keyword evidence="5" id="KW-0206">Cytoskeleton</keyword>